<reference evidence="5" key="1">
    <citation type="journal article" date="2019" name="Int. J. Syst. Evol. Microbiol.">
        <title>The Global Catalogue of Microorganisms (GCM) 10K type strain sequencing project: providing services to taxonomists for standard genome sequencing and annotation.</title>
        <authorList>
            <consortium name="The Broad Institute Genomics Platform"/>
            <consortium name="The Broad Institute Genome Sequencing Center for Infectious Disease"/>
            <person name="Wu L."/>
            <person name="Ma J."/>
        </authorList>
    </citation>
    <scope>NUCLEOTIDE SEQUENCE [LARGE SCALE GENOMIC DNA]</scope>
    <source>
        <strain evidence="5">JCM 17316</strain>
    </source>
</reference>
<sequence length="310" mass="34136">MARRRQQVPDAYTGVHTDYAAALAGAPLDADTRRAYDSRVRAYLAWLDATGELDGGDPLADAHARDFAARDYKTHLKTVLRRSDNTVNAHLTALDHFYDHLGLGKVGVRRAPVPRQAPRALTAREQKRFLRAVERRPLARDRAIGRLLFYSGIRVSELVALDVPDVPISARKGAVRVRAGKGELARHIPLTDPTVRTAVTEWKTDRAHWRGADTAALLLNQRGGRLSARAVDQLLDDIAVEAGLVDEHGTPTVSAHILRHTFATNLLRAGVDIVIVAELLGHARLDTTRRYTLPTNADLEDAVAHLPTDQ</sequence>
<keyword evidence="1" id="KW-0238">DNA-binding</keyword>
<dbReference type="EMBL" id="BAABDO010000157">
    <property type="protein sequence ID" value="GAA4157516.1"/>
    <property type="molecule type" value="Genomic_DNA"/>
</dbReference>
<evidence type="ECO:0000313" key="4">
    <source>
        <dbReference type="EMBL" id="GAA4157516.1"/>
    </source>
</evidence>
<dbReference type="InterPro" id="IPR010998">
    <property type="entry name" value="Integrase_recombinase_N"/>
</dbReference>
<dbReference type="Pfam" id="PF00589">
    <property type="entry name" value="Phage_integrase"/>
    <property type="match status" value="1"/>
</dbReference>
<keyword evidence="2" id="KW-0233">DNA recombination</keyword>
<dbReference type="InterPro" id="IPR013762">
    <property type="entry name" value="Integrase-like_cat_sf"/>
</dbReference>
<accession>A0ABP7ZGT5</accession>
<dbReference type="PANTHER" id="PTHR30349:SF81">
    <property type="entry name" value="TYROSINE RECOMBINASE XERC"/>
    <property type="match status" value="1"/>
</dbReference>
<dbReference type="Proteomes" id="UP001500266">
    <property type="component" value="Unassembled WGS sequence"/>
</dbReference>
<organism evidence="4 5">
    <name type="scientific">Actinomadura keratinilytica</name>
    <dbReference type="NCBI Taxonomy" id="547461"/>
    <lineage>
        <taxon>Bacteria</taxon>
        <taxon>Bacillati</taxon>
        <taxon>Actinomycetota</taxon>
        <taxon>Actinomycetes</taxon>
        <taxon>Streptosporangiales</taxon>
        <taxon>Thermomonosporaceae</taxon>
        <taxon>Actinomadura</taxon>
    </lineage>
</organism>
<comment type="caution">
    <text evidence="4">The sequence shown here is derived from an EMBL/GenBank/DDBJ whole genome shotgun (WGS) entry which is preliminary data.</text>
</comment>
<dbReference type="Gene3D" id="1.10.150.130">
    <property type="match status" value="1"/>
</dbReference>
<dbReference type="PANTHER" id="PTHR30349">
    <property type="entry name" value="PHAGE INTEGRASE-RELATED"/>
    <property type="match status" value="1"/>
</dbReference>
<gene>
    <name evidence="4" type="ORF">GCM10022416_59090</name>
</gene>
<dbReference type="RefSeq" id="WP_345025038.1">
    <property type="nucleotide sequence ID" value="NZ_BAABDO010000157.1"/>
</dbReference>
<protein>
    <recommendedName>
        <fullName evidence="3">Tyr recombinase domain-containing protein</fullName>
    </recommendedName>
</protein>
<dbReference type="InterPro" id="IPR011010">
    <property type="entry name" value="DNA_brk_join_enz"/>
</dbReference>
<evidence type="ECO:0000256" key="2">
    <source>
        <dbReference type="ARBA" id="ARBA00023172"/>
    </source>
</evidence>
<dbReference type="SUPFAM" id="SSF56349">
    <property type="entry name" value="DNA breaking-rejoining enzymes"/>
    <property type="match status" value="1"/>
</dbReference>
<feature type="domain" description="Tyr recombinase" evidence="3">
    <location>
        <begin position="116"/>
        <end position="304"/>
    </location>
</feature>
<dbReference type="PROSITE" id="PS51898">
    <property type="entry name" value="TYR_RECOMBINASE"/>
    <property type="match status" value="1"/>
</dbReference>
<keyword evidence="5" id="KW-1185">Reference proteome</keyword>
<evidence type="ECO:0000259" key="3">
    <source>
        <dbReference type="PROSITE" id="PS51898"/>
    </source>
</evidence>
<evidence type="ECO:0000256" key="1">
    <source>
        <dbReference type="ARBA" id="ARBA00023125"/>
    </source>
</evidence>
<evidence type="ECO:0000313" key="5">
    <source>
        <dbReference type="Proteomes" id="UP001500266"/>
    </source>
</evidence>
<proteinExistence type="predicted"/>
<dbReference type="InterPro" id="IPR002104">
    <property type="entry name" value="Integrase_catalytic"/>
</dbReference>
<dbReference type="InterPro" id="IPR050090">
    <property type="entry name" value="Tyrosine_recombinase_XerCD"/>
</dbReference>
<name>A0ABP7ZGT5_9ACTN</name>
<dbReference type="Gene3D" id="1.10.443.10">
    <property type="entry name" value="Intergrase catalytic core"/>
    <property type="match status" value="1"/>
</dbReference>